<feature type="region of interest" description="Disordered" evidence="7">
    <location>
        <begin position="556"/>
        <end position="576"/>
    </location>
</feature>
<dbReference type="PANTHER" id="PTHR45965:SF3">
    <property type="entry name" value="INACTIVE RHOMBOID PROTEIN 1"/>
    <property type="match status" value="1"/>
</dbReference>
<comment type="subcellular location">
    <subcellularLocation>
        <location evidence="1">Endoplasmic reticulum membrane</location>
        <topology evidence="1">Multi-pass membrane protein</topology>
    </subcellularLocation>
</comment>
<evidence type="ECO:0000256" key="8">
    <source>
        <dbReference type="SAM" id="Phobius"/>
    </source>
</evidence>
<feature type="region of interest" description="Disordered" evidence="7">
    <location>
        <begin position="17"/>
        <end position="68"/>
    </location>
</feature>
<feature type="compositionally biased region" description="Polar residues" evidence="7">
    <location>
        <begin position="264"/>
        <end position="279"/>
    </location>
</feature>
<reference evidence="10" key="1">
    <citation type="submission" date="2022-07" db="EMBL/GenBank/DDBJ databases">
        <authorList>
            <person name="Trinca V."/>
            <person name="Uliana J.V.C."/>
            <person name="Torres T.T."/>
            <person name="Ward R.J."/>
            <person name="Monesi N."/>
        </authorList>
    </citation>
    <scope>NUCLEOTIDE SEQUENCE</scope>
    <source>
        <strain evidence="10">HSMRA1968</strain>
        <tissue evidence="10">Whole embryos</tissue>
    </source>
</reference>
<dbReference type="InterPro" id="IPR051512">
    <property type="entry name" value="Inactive_Rhomboid"/>
</dbReference>
<feature type="domain" description="Peptidase S54 rhomboid" evidence="9">
    <location>
        <begin position="1126"/>
        <end position="1188"/>
    </location>
</feature>
<dbReference type="PANTHER" id="PTHR45965">
    <property type="entry name" value="INACTIVE RHOMBOID PROTEIN"/>
    <property type="match status" value="1"/>
</dbReference>
<feature type="compositionally biased region" description="Polar residues" evidence="7">
    <location>
        <begin position="409"/>
        <end position="432"/>
    </location>
</feature>
<feature type="compositionally biased region" description="Low complexity" evidence="7">
    <location>
        <begin position="459"/>
        <end position="488"/>
    </location>
</feature>
<gene>
    <name evidence="10" type="primary">rho-5_0</name>
    <name evidence="10" type="ORF">Bhyg_09345</name>
</gene>
<dbReference type="EMBL" id="WJQU01000002">
    <property type="protein sequence ID" value="KAJ6644376.1"/>
    <property type="molecule type" value="Genomic_DNA"/>
</dbReference>
<comment type="similarity">
    <text evidence="2">Belongs to the peptidase S54 family.</text>
</comment>
<comment type="caution">
    <text evidence="10">The sequence shown here is derived from an EMBL/GenBank/DDBJ whole genome shotgun (WGS) entry which is preliminary data.</text>
</comment>
<evidence type="ECO:0000313" key="11">
    <source>
        <dbReference type="Proteomes" id="UP001151699"/>
    </source>
</evidence>
<feature type="compositionally biased region" description="Low complexity" evidence="7">
    <location>
        <begin position="280"/>
        <end position="294"/>
    </location>
</feature>
<dbReference type="GO" id="GO:0004252">
    <property type="term" value="F:serine-type endopeptidase activity"/>
    <property type="evidence" value="ECO:0007669"/>
    <property type="project" value="InterPro"/>
</dbReference>
<dbReference type="AlphaFoldDB" id="A0A9Q0N7T6"/>
<dbReference type="GO" id="GO:0042058">
    <property type="term" value="P:regulation of epidermal growth factor receptor signaling pathway"/>
    <property type="evidence" value="ECO:0007669"/>
    <property type="project" value="TreeGrafter"/>
</dbReference>
<dbReference type="OrthoDB" id="2146116at2759"/>
<dbReference type="Pfam" id="PF01694">
    <property type="entry name" value="Rhomboid"/>
    <property type="match status" value="1"/>
</dbReference>
<feature type="compositionally biased region" description="Low complexity" evidence="7">
    <location>
        <begin position="434"/>
        <end position="448"/>
    </location>
</feature>
<keyword evidence="5 8" id="KW-1133">Transmembrane helix</keyword>
<accession>A0A9Q0N7T6</accession>
<evidence type="ECO:0000256" key="5">
    <source>
        <dbReference type="ARBA" id="ARBA00022989"/>
    </source>
</evidence>
<feature type="transmembrane region" description="Helical" evidence="8">
    <location>
        <begin position="1168"/>
        <end position="1188"/>
    </location>
</feature>
<dbReference type="SUPFAM" id="SSF144091">
    <property type="entry name" value="Rhomboid-like"/>
    <property type="match status" value="1"/>
</dbReference>
<feature type="compositionally biased region" description="Low complexity" evidence="7">
    <location>
        <begin position="17"/>
        <end position="29"/>
    </location>
</feature>
<sequence>MSSDDGIEYHPNISHQIPAQQQQQHPLSLSNTSTAPTSAAVSLTAGTQTSNISSNHNSKGSSTNNRRKSSITYSQLHNQNFGIIKDNNNDLLSSTSTNATIDHAKSMHSLASVCSNTSAYGTMQSPSRFSQSGELHLGNRLSIHSDRYDENIACCLPPPSPAPNNDRYVMGIPSPSLSSHHYQEHKFAVHHRSMSPSSRYRSSLPERYRDVSPKCERFIPPPHYLANSTPLASSDSYAYLSANVHTPVKRYVPTPPTPTEIYSEPSSTSSNYHGNSHLPQQQSQQSQSQAQQQSMTRNAQNSTLPYRYRMKCCASDQSNNLQSQHQQTSNAADHYATPPRARPSKCTQQPSGLVHSSSSGCSSSVGTSGNNGNTCNSGRQSSSSTSSSSRNNCSNDYIQRTPSMEYIGPSSSARVVTPVNNSNNEAPCSHCSTGRRTTGVHQTTQTTGPISPVPSQPLSISSTSNNLSSSSSSSSTSSTASAQCSDASEQLTAHSSSPSPPASSSALSLQQQQQQNQQLSPNTHASLDDAVITKQIKPTLSQLQPVHSNASAVPRSILQPQPPQSQSPPSINQQSQNLHLSNNNLMIGSTLTLQRSSGMPLRQMQQHQQRMSRKHRVKEYLRREIAKFFGVDCCSEEVERTIWADRQKRLAVRRFGQLKPDADLIGQMGHQQRREQHGDRPDILPAQTNDETDIRRMESDHRNRLLIERKATVPTMIWNGMSYIVQLLGKNHPRPQRQWSRSFAPCHITQNDDTPGDMFDGLSPLQDDEVFFGSPNGMGNTILGGNRQQQQNHQMVEQSRQLYMNMGERVHGWRTSATEPQISNQLNGHRGTRISSQILDGVLENSRRPLAREVKLLRPNELDDRYDHRPFFTYWINLVQILVLMISLVCYGIGPIGIGMEHKSGQVLVTSLSLQQVQHQEPRNVWIGPRGDDLVHLGANFAACMRKDTKILEVISKTRRQERETACCIRNDDSGCVQSSQADCSVRGLWPTKSISTWKKWSPGESGPGGRISGSVCGLDPKFCDAPASVAPYEWPDDITKWPICRKTNSFSQRFRFKDNTAEHMVCEVIGHPCCVGVYGECRITTKEFCDFVNGYFHEEASLCSQVSCLNDVCGMFPFISTDVPDQFYRLFTSLCLHAGILHLAITIAFQHIYLADLERLIGPIRTAIVYIGSGIAGNLTSAIFVPYKPEVSHF</sequence>
<dbReference type="GO" id="GO:0050708">
    <property type="term" value="P:regulation of protein secretion"/>
    <property type="evidence" value="ECO:0007669"/>
    <property type="project" value="TreeGrafter"/>
</dbReference>
<dbReference type="Gene3D" id="1.20.1540.10">
    <property type="entry name" value="Rhomboid-like"/>
    <property type="match status" value="1"/>
</dbReference>
<evidence type="ECO:0000256" key="1">
    <source>
        <dbReference type="ARBA" id="ARBA00004477"/>
    </source>
</evidence>
<dbReference type="Proteomes" id="UP001151699">
    <property type="component" value="Chromosome B"/>
</dbReference>
<evidence type="ECO:0000256" key="6">
    <source>
        <dbReference type="ARBA" id="ARBA00023136"/>
    </source>
</evidence>
<dbReference type="InterPro" id="IPR022764">
    <property type="entry name" value="Peptidase_S54_rhomboid_dom"/>
</dbReference>
<evidence type="ECO:0000256" key="7">
    <source>
        <dbReference type="SAM" id="MobiDB-lite"/>
    </source>
</evidence>
<feature type="compositionally biased region" description="Low complexity" evidence="7">
    <location>
        <begin position="567"/>
        <end position="576"/>
    </location>
</feature>
<feature type="compositionally biased region" description="Low complexity" evidence="7">
    <location>
        <begin position="351"/>
        <end position="395"/>
    </location>
</feature>
<evidence type="ECO:0000313" key="10">
    <source>
        <dbReference type="EMBL" id="KAJ6644376.1"/>
    </source>
</evidence>
<feature type="region of interest" description="Disordered" evidence="7">
    <location>
        <begin position="248"/>
        <end position="301"/>
    </location>
</feature>
<feature type="compositionally biased region" description="Polar residues" evidence="7">
    <location>
        <begin position="317"/>
        <end position="331"/>
    </location>
</feature>
<name>A0A9Q0N7T6_9DIPT</name>
<dbReference type="InterPro" id="IPR035952">
    <property type="entry name" value="Rhomboid-like_sf"/>
</dbReference>
<evidence type="ECO:0000256" key="2">
    <source>
        <dbReference type="ARBA" id="ARBA00009045"/>
    </source>
</evidence>
<feature type="region of interest" description="Disordered" evidence="7">
    <location>
        <begin position="317"/>
        <end position="522"/>
    </location>
</feature>
<feature type="compositionally biased region" description="Polar residues" evidence="7">
    <location>
        <begin position="30"/>
        <end position="68"/>
    </location>
</feature>
<dbReference type="GO" id="GO:0005789">
    <property type="term" value="C:endoplasmic reticulum membrane"/>
    <property type="evidence" value="ECO:0007669"/>
    <property type="project" value="UniProtKB-SubCell"/>
</dbReference>
<feature type="transmembrane region" description="Helical" evidence="8">
    <location>
        <begin position="1135"/>
        <end position="1156"/>
    </location>
</feature>
<organism evidence="10 11">
    <name type="scientific">Pseudolycoriella hygida</name>
    <dbReference type="NCBI Taxonomy" id="35572"/>
    <lineage>
        <taxon>Eukaryota</taxon>
        <taxon>Metazoa</taxon>
        <taxon>Ecdysozoa</taxon>
        <taxon>Arthropoda</taxon>
        <taxon>Hexapoda</taxon>
        <taxon>Insecta</taxon>
        <taxon>Pterygota</taxon>
        <taxon>Neoptera</taxon>
        <taxon>Endopterygota</taxon>
        <taxon>Diptera</taxon>
        <taxon>Nematocera</taxon>
        <taxon>Sciaroidea</taxon>
        <taxon>Sciaridae</taxon>
        <taxon>Pseudolycoriella</taxon>
    </lineage>
</organism>
<proteinExistence type="inferred from homology"/>
<protein>
    <submittedName>
        <fullName evidence="10">Inactive rhomboid protein 1</fullName>
    </submittedName>
</protein>
<feature type="compositionally biased region" description="Low complexity" evidence="7">
    <location>
        <begin position="502"/>
        <end position="522"/>
    </location>
</feature>
<feature type="transmembrane region" description="Helical" evidence="8">
    <location>
        <begin position="874"/>
        <end position="894"/>
    </location>
</feature>
<evidence type="ECO:0000256" key="3">
    <source>
        <dbReference type="ARBA" id="ARBA00022692"/>
    </source>
</evidence>
<keyword evidence="6 8" id="KW-0472">Membrane</keyword>
<evidence type="ECO:0000259" key="9">
    <source>
        <dbReference type="Pfam" id="PF01694"/>
    </source>
</evidence>
<keyword evidence="4" id="KW-0256">Endoplasmic reticulum</keyword>
<keyword evidence="3 8" id="KW-0812">Transmembrane</keyword>
<keyword evidence="11" id="KW-1185">Reference proteome</keyword>
<evidence type="ECO:0000256" key="4">
    <source>
        <dbReference type="ARBA" id="ARBA00022824"/>
    </source>
</evidence>